<dbReference type="Pfam" id="PF01699">
    <property type="entry name" value="Na_Ca_ex"/>
    <property type="match status" value="2"/>
</dbReference>
<dbReference type="Gene3D" id="1.20.1420.30">
    <property type="entry name" value="NCX, central ion-binding region"/>
    <property type="match status" value="2"/>
</dbReference>
<comment type="subcellular location">
    <subcellularLocation>
        <location evidence="1">Membrane</location>
        <topology evidence="1">Multi-pass membrane protein</topology>
    </subcellularLocation>
</comment>
<keyword evidence="4 5" id="KW-0472">Membrane</keyword>
<dbReference type="PANTHER" id="PTHR10846">
    <property type="entry name" value="SODIUM/POTASSIUM/CALCIUM EXCHANGER"/>
    <property type="match status" value="1"/>
</dbReference>
<protein>
    <recommendedName>
        <fullName evidence="6">Sodium/calcium exchanger membrane region domain-containing protein</fullName>
    </recommendedName>
</protein>
<feature type="transmembrane region" description="Helical" evidence="5">
    <location>
        <begin position="211"/>
        <end position="232"/>
    </location>
</feature>
<reference evidence="7 8" key="1">
    <citation type="submission" date="2017-05" db="EMBL/GenBank/DDBJ databases">
        <title>The Genome Sequence of Enterococcus sp. 8G7_MSG3316.</title>
        <authorList>
            <consortium name="The Broad Institute Genomics Platform"/>
            <consortium name="The Broad Institute Genomic Center for Infectious Diseases"/>
            <person name="Earl A."/>
            <person name="Manson A."/>
            <person name="Schwartman J."/>
            <person name="Gilmore M."/>
            <person name="Abouelleil A."/>
            <person name="Cao P."/>
            <person name="Chapman S."/>
            <person name="Cusick C."/>
            <person name="Shea T."/>
            <person name="Young S."/>
            <person name="Neafsey D."/>
            <person name="Nusbaum C."/>
            <person name="Birren B."/>
        </authorList>
    </citation>
    <scope>NUCLEOTIDE SEQUENCE [LARGE SCALE GENOMIC DNA]</scope>
    <source>
        <strain evidence="7 8">8G7_MSG3316</strain>
    </source>
</reference>
<dbReference type="RefSeq" id="WP_143353774.1">
    <property type="nucleotide sequence ID" value="NZ_NGKU01000001.1"/>
</dbReference>
<evidence type="ECO:0000256" key="1">
    <source>
        <dbReference type="ARBA" id="ARBA00004141"/>
    </source>
</evidence>
<dbReference type="Proteomes" id="UP000195043">
    <property type="component" value="Unassembled WGS sequence"/>
</dbReference>
<dbReference type="GO" id="GO:0008273">
    <property type="term" value="F:calcium, potassium:sodium antiporter activity"/>
    <property type="evidence" value="ECO:0007669"/>
    <property type="project" value="TreeGrafter"/>
</dbReference>
<feature type="transmembrane region" description="Helical" evidence="5">
    <location>
        <begin position="142"/>
        <end position="159"/>
    </location>
</feature>
<feature type="transmembrane region" description="Helical" evidence="5">
    <location>
        <begin position="82"/>
        <end position="102"/>
    </location>
</feature>
<feature type="domain" description="Sodium/calcium exchanger membrane region" evidence="6">
    <location>
        <begin position="185"/>
        <end position="329"/>
    </location>
</feature>
<dbReference type="STRING" id="1834191.A5886_001471"/>
<dbReference type="PANTHER" id="PTHR10846:SF8">
    <property type="entry name" value="INNER MEMBRANE PROTEIN YRBG"/>
    <property type="match status" value="1"/>
</dbReference>
<dbReference type="InterPro" id="IPR044880">
    <property type="entry name" value="NCX_ion-bd_dom_sf"/>
</dbReference>
<dbReference type="AlphaFoldDB" id="A0A242A5U4"/>
<evidence type="ECO:0000259" key="6">
    <source>
        <dbReference type="Pfam" id="PF01699"/>
    </source>
</evidence>
<feature type="transmembrane region" description="Helical" evidence="5">
    <location>
        <begin position="114"/>
        <end position="130"/>
    </location>
</feature>
<feature type="transmembrane region" description="Helical" evidence="5">
    <location>
        <begin position="180"/>
        <end position="205"/>
    </location>
</feature>
<feature type="domain" description="Sodium/calcium exchanger membrane region" evidence="6">
    <location>
        <begin position="13"/>
        <end position="156"/>
    </location>
</feature>
<dbReference type="InterPro" id="IPR004481">
    <property type="entry name" value="K/Na/Ca-exchanger"/>
</dbReference>
<gene>
    <name evidence="7" type="ORF">A5886_001471</name>
</gene>
<evidence type="ECO:0000256" key="3">
    <source>
        <dbReference type="ARBA" id="ARBA00022989"/>
    </source>
</evidence>
<keyword evidence="2 5" id="KW-0812">Transmembrane</keyword>
<dbReference type="GO" id="GO:0005262">
    <property type="term" value="F:calcium channel activity"/>
    <property type="evidence" value="ECO:0007669"/>
    <property type="project" value="TreeGrafter"/>
</dbReference>
<comment type="caution">
    <text evidence="7">The sequence shown here is derived from an EMBL/GenBank/DDBJ whole genome shotgun (WGS) entry which is preliminary data.</text>
</comment>
<proteinExistence type="predicted"/>
<sequence length="332" mass="35831">MTELLREAPLFLLVIVFICALFVLSKAADQLTDQAVFLAKIFRIPDMIVGATIVSLGTSLPEFATSVTAVSQGSGGMALGNALGSIITNTSLILGIGTLYGAIPTTKKSMKNSLFLLGCLLMLYLPLVFKQSQQLPLTLSRWNGWLLLIALPLFLMQAFRKQKKTEMTEQTNRQQLSFSIMIKPIIYLFLSALLVAISSTCLVASVQITAARIGISEAIISATIVALGTSLPELSTTIMAAKKGYGALAFGNIIGASLMNLLLVLSSTLILSKEAVIVPRAFLLFHFPIVFLILVCLLYNLIVSKSSQFTKNAGMGLLLIYLCYLIGNIWIG</sequence>
<evidence type="ECO:0000256" key="2">
    <source>
        <dbReference type="ARBA" id="ARBA00022692"/>
    </source>
</evidence>
<evidence type="ECO:0000313" key="8">
    <source>
        <dbReference type="Proteomes" id="UP000195043"/>
    </source>
</evidence>
<accession>A0A242A5U4</accession>
<evidence type="ECO:0000256" key="4">
    <source>
        <dbReference type="ARBA" id="ARBA00023136"/>
    </source>
</evidence>
<feature type="transmembrane region" description="Helical" evidence="5">
    <location>
        <begin position="314"/>
        <end position="331"/>
    </location>
</feature>
<evidence type="ECO:0000313" key="7">
    <source>
        <dbReference type="EMBL" id="OTN76394.1"/>
    </source>
</evidence>
<keyword evidence="3 5" id="KW-1133">Transmembrane helix</keyword>
<dbReference type="EMBL" id="NGKU01000001">
    <property type="protein sequence ID" value="OTN76394.1"/>
    <property type="molecule type" value="Genomic_DNA"/>
</dbReference>
<name>A0A242A5U4_9ENTE</name>
<dbReference type="OrthoDB" id="9794225at2"/>
<organism evidence="7 8">
    <name type="scientific">Candidatus Enterococcus testudinis</name>
    <dbReference type="NCBI Taxonomy" id="1834191"/>
    <lineage>
        <taxon>Bacteria</taxon>
        <taxon>Bacillati</taxon>
        <taxon>Bacillota</taxon>
        <taxon>Bacilli</taxon>
        <taxon>Lactobacillales</taxon>
        <taxon>Enterococcaceae</taxon>
        <taxon>Enterococcus</taxon>
    </lineage>
</organism>
<feature type="transmembrane region" description="Helical" evidence="5">
    <location>
        <begin position="244"/>
        <end position="271"/>
    </location>
</feature>
<keyword evidence="8" id="KW-1185">Reference proteome</keyword>
<dbReference type="GO" id="GO:0006874">
    <property type="term" value="P:intracellular calcium ion homeostasis"/>
    <property type="evidence" value="ECO:0007669"/>
    <property type="project" value="TreeGrafter"/>
</dbReference>
<dbReference type="InterPro" id="IPR004837">
    <property type="entry name" value="NaCa_Exmemb"/>
</dbReference>
<feature type="transmembrane region" description="Helical" evidence="5">
    <location>
        <begin position="283"/>
        <end position="302"/>
    </location>
</feature>
<evidence type="ECO:0000256" key="5">
    <source>
        <dbReference type="SAM" id="Phobius"/>
    </source>
</evidence>
<dbReference type="GO" id="GO:0005886">
    <property type="term" value="C:plasma membrane"/>
    <property type="evidence" value="ECO:0007669"/>
    <property type="project" value="TreeGrafter"/>
</dbReference>